<accession>A0A4Y2GW49</accession>
<dbReference type="AlphaFoldDB" id="A0A4Y2GW49"/>
<name>A0A4Y2GW49_ARAVE</name>
<keyword evidence="3" id="KW-1185">Reference proteome</keyword>
<evidence type="ECO:0000313" key="2">
    <source>
        <dbReference type="EMBL" id="GBM57753.1"/>
    </source>
</evidence>
<organism evidence="2 3">
    <name type="scientific">Araneus ventricosus</name>
    <name type="common">Orbweaver spider</name>
    <name type="synonym">Epeira ventricosa</name>
    <dbReference type="NCBI Taxonomy" id="182803"/>
    <lineage>
        <taxon>Eukaryota</taxon>
        <taxon>Metazoa</taxon>
        <taxon>Ecdysozoa</taxon>
        <taxon>Arthropoda</taxon>
        <taxon>Chelicerata</taxon>
        <taxon>Arachnida</taxon>
        <taxon>Araneae</taxon>
        <taxon>Araneomorphae</taxon>
        <taxon>Entelegynae</taxon>
        <taxon>Araneoidea</taxon>
        <taxon>Araneidae</taxon>
        <taxon>Araneus</taxon>
    </lineage>
</organism>
<evidence type="ECO:0000256" key="1">
    <source>
        <dbReference type="SAM" id="MobiDB-lite"/>
    </source>
</evidence>
<evidence type="ECO:0000313" key="3">
    <source>
        <dbReference type="Proteomes" id="UP000499080"/>
    </source>
</evidence>
<gene>
    <name evidence="2" type="ORF">AVEN_50744_1</name>
</gene>
<protein>
    <submittedName>
        <fullName evidence="2">Uncharacterized protein</fullName>
    </submittedName>
</protein>
<reference evidence="2 3" key="1">
    <citation type="journal article" date="2019" name="Sci. Rep.">
        <title>Orb-weaving spider Araneus ventricosus genome elucidates the spidroin gene catalogue.</title>
        <authorList>
            <person name="Kono N."/>
            <person name="Nakamura H."/>
            <person name="Ohtoshi R."/>
            <person name="Moran D.A.P."/>
            <person name="Shinohara A."/>
            <person name="Yoshida Y."/>
            <person name="Fujiwara M."/>
            <person name="Mori M."/>
            <person name="Tomita M."/>
            <person name="Arakawa K."/>
        </authorList>
    </citation>
    <scope>NUCLEOTIDE SEQUENCE [LARGE SCALE GENOMIC DNA]</scope>
</reference>
<proteinExistence type="predicted"/>
<feature type="region of interest" description="Disordered" evidence="1">
    <location>
        <begin position="244"/>
        <end position="263"/>
    </location>
</feature>
<feature type="region of interest" description="Disordered" evidence="1">
    <location>
        <begin position="88"/>
        <end position="154"/>
    </location>
</feature>
<comment type="caution">
    <text evidence="2">The sequence shown here is derived from an EMBL/GenBank/DDBJ whole genome shotgun (WGS) entry which is preliminary data.</text>
</comment>
<dbReference type="Proteomes" id="UP000499080">
    <property type="component" value="Unassembled WGS sequence"/>
</dbReference>
<feature type="compositionally biased region" description="Basic and acidic residues" evidence="1">
    <location>
        <begin position="143"/>
        <end position="153"/>
    </location>
</feature>
<sequence length="337" mass="36903">MAAVHKDTSSNSILSGEVEVSATLKSEPCLSSEPNLHDNIGIKHLIETGAAGDAARPVRQVAEKFGAVLRRTSKRIVLRVRDPNIEVTDKTSASQKIEDPSSESTKQGSSCGKMGRRRGGRKTLSEAVNPKSERRGRGRPRTVNRDQPAEKVGKMVSIKSSKTPKKSLAVVSQADSSSVWTLVPKELVNSDYFKSHILKMQDRPPRGRRPKKASRASHVPEIPHIPFIGRENIKVQFPKVPPVTTKPAVEQHPGPLSAPPSRPTVIYFKAQKNGLGEMEANPLVSNEITMPDQQHAVANSSEELQFSSYLRQSYGNAVNDAALGYIYGQFSQFHSCL</sequence>
<dbReference type="EMBL" id="BGPR01001605">
    <property type="protein sequence ID" value="GBM57753.1"/>
    <property type="molecule type" value="Genomic_DNA"/>
</dbReference>
<dbReference type="OrthoDB" id="6420785at2759"/>